<accession>D1PHT7</accession>
<dbReference type="OrthoDB" id="9811239at2"/>
<dbReference type="AlphaFoldDB" id="D1PHT7"/>
<reference evidence="2" key="1">
    <citation type="submission" date="2009-11" db="EMBL/GenBank/DDBJ databases">
        <authorList>
            <person name="Weinstock G."/>
            <person name="Sodergren E."/>
            <person name="Clifton S."/>
            <person name="Fulton L."/>
            <person name="Fulton B."/>
            <person name="Courtney L."/>
            <person name="Fronick C."/>
            <person name="Harrison M."/>
            <person name="Strong C."/>
            <person name="Farmer C."/>
            <person name="Delahaunty K."/>
            <person name="Markovic C."/>
            <person name="Hall O."/>
            <person name="Minx P."/>
            <person name="Tomlinson C."/>
            <person name="Mitreva M."/>
            <person name="Nelson J."/>
            <person name="Hou S."/>
            <person name="Wollam A."/>
            <person name="Pepin K.H."/>
            <person name="Johnson M."/>
            <person name="Bhonagiri V."/>
            <person name="Nash W.E."/>
            <person name="Warren W."/>
            <person name="Chinwalla A."/>
            <person name="Mardis E.R."/>
            <person name="Wilson R.K."/>
        </authorList>
    </citation>
    <scope>NUCLEOTIDE SEQUENCE [LARGE SCALE GENOMIC DNA]</scope>
    <source>
        <strain evidence="2">DSM 18205</strain>
    </source>
</reference>
<gene>
    <name evidence="2" type="ORF">PREVCOP_06807</name>
</gene>
<dbReference type="Proteomes" id="UP000004477">
    <property type="component" value="Unassembled WGS sequence"/>
</dbReference>
<dbReference type="Pfam" id="PF00534">
    <property type="entry name" value="Glycos_transf_1"/>
    <property type="match status" value="1"/>
</dbReference>
<dbReference type="HOGENOM" id="CLU_009583_5_2_10"/>
<dbReference type="Gene3D" id="3.40.50.2000">
    <property type="entry name" value="Glycogen Phosphorylase B"/>
    <property type="match status" value="2"/>
</dbReference>
<dbReference type="CDD" id="cd03801">
    <property type="entry name" value="GT4_PimA-like"/>
    <property type="match status" value="1"/>
</dbReference>
<dbReference type="PaxDb" id="537011-PREVCOP_06807"/>
<dbReference type="RefSeq" id="WP_006849472.1">
    <property type="nucleotide sequence ID" value="NZ_CP085932.1"/>
</dbReference>
<keyword evidence="2" id="KW-0808">Transferase</keyword>
<sequence>MKVLFIHNTLPEYRLEFFKELSKQVELHIAVTDIQLANSVYGLSFKKDIPIGMVLVNRPKDILGVMDSNEFNVVVFPPIDTIYQFVVAFFAYKKCLQKKIPFVYWSEKWEAPLGSQPFKKRIKNWLHMKMITFYAKKANLCVASGSKAREYLVTYGVDKQNIVYAYDSSTSPSCDENTSIREKYGFSQNSKIVLYLGRLIERKGIMNLINAFKFVKNQLPSAYLLICGEGEMLKKCKDYVAETNLENVIFAGKIEPSNRSLYYQQSDLFVLPSYPFQGIIEAWGLTVNEALEQGTPVIATDSVGAAYDLANGRECVMVPSGDDIALGKAIVDMLIAEKPVEESKKLYSQFSVRQMASQFASALLKISN</sequence>
<dbReference type="InterPro" id="IPR001296">
    <property type="entry name" value="Glyco_trans_1"/>
</dbReference>
<comment type="caution">
    <text evidence="2">The sequence shown here is derived from an EMBL/GenBank/DDBJ whole genome shotgun (WGS) entry which is preliminary data.</text>
</comment>
<dbReference type="CAZy" id="GT4">
    <property type="family name" value="Glycosyltransferase Family 4"/>
</dbReference>
<evidence type="ECO:0000313" key="2">
    <source>
        <dbReference type="EMBL" id="EFB33736.1"/>
    </source>
</evidence>
<dbReference type="SUPFAM" id="SSF53756">
    <property type="entry name" value="UDP-Glycosyltransferase/glycogen phosphorylase"/>
    <property type="match status" value="1"/>
</dbReference>
<dbReference type="PANTHER" id="PTHR12526">
    <property type="entry name" value="GLYCOSYLTRANSFERASE"/>
    <property type="match status" value="1"/>
</dbReference>
<feature type="domain" description="Glycosyl transferase family 1" evidence="1">
    <location>
        <begin position="178"/>
        <end position="337"/>
    </location>
</feature>
<dbReference type="STRING" id="537011.PREVCOP_06807"/>
<dbReference type="EC" id="2.4.-.-" evidence="2"/>
<evidence type="ECO:0000259" key="1">
    <source>
        <dbReference type="Pfam" id="PF00534"/>
    </source>
</evidence>
<proteinExistence type="predicted"/>
<dbReference type="GeneID" id="69848420"/>
<dbReference type="GO" id="GO:0016757">
    <property type="term" value="F:glycosyltransferase activity"/>
    <property type="evidence" value="ECO:0007669"/>
    <property type="project" value="UniProtKB-KW"/>
</dbReference>
<keyword evidence="2" id="KW-0328">Glycosyltransferase</keyword>
<name>D1PHT7_9BACT</name>
<evidence type="ECO:0000313" key="3">
    <source>
        <dbReference type="Proteomes" id="UP000004477"/>
    </source>
</evidence>
<dbReference type="PANTHER" id="PTHR12526:SF630">
    <property type="entry name" value="GLYCOSYLTRANSFERASE"/>
    <property type="match status" value="1"/>
</dbReference>
<protein>
    <submittedName>
        <fullName evidence="2">Glycosyltransferase, group 1 family protein</fullName>
        <ecNumber evidence="2">2.4.-.-</ecNumber>
    </submittedName>
</protein>
<organism evidence="2 3">
    <name type="scientific">Segatella copri DSM 18205</name>
    <dbReference type="NCBI Taxonomy" id="537011"/>
    <lineage>
        <taxon>Bacteria</taxon>
        <taxon>Pseudomonadati</taxon>
        <taxon>Bacteroidota</taxon>
        <taxon>Bacteroidia</taxon>
        <taxon>Bacteroidales</taxon>
        <taxon>Prevotellaceae</taxon>
        <taxon>Segatella</taxon>
    </lineage>
</organism>
<dbReference type="EMBL" id="ACBX02000060">
    <property type="protein sequence ID" value="EFB33736.1"/>
    <property type="molecule type" value="Genomic_DNA"/>
</dbReference>
<keyword evidence="3" id="KW-1185">Reference proteome</keyword>